<evidence type="ECO:0000313" key="2">
    <source>
        <dbReference type="EMBL" id="KYN10316.1"/>
    </source>
</evidence>
<feature type="chain" id="PRO_5008270371" evidence="1">
    <location>
        <begin position="27"/>
        <end position="207"/>
    </location>
</feature>
<accession>A0A195DBR6</accession>
<proteinExistence type="predicted"/>
<evidence type="ECO:0000313" key="3">
    <source>
        <dbReference type="Proteomes" id="UP000078492"/>
    </source>
</evidence>
<keyword evidence="1" id="KW-0732">Signal</keyword>
<organism evidence="2 3">
    <name type="scientific">Trachymyrmex cornetzi</name>
    <dbReference type="NCBI Taxonomy" id="471704"/>
    <lineage>
        <taxon>Eukaryota</taxon>
        <taxon>Metazoa</taxon>
        <taxon>Ecdysozoa</taxon>
        <taxon>Arthropoda</taxon>
        <taxon>Hexapoda</taxon>
        <taxon>Insecta</taxon>
        <taxon>Pterygota</taxon>
        <taxon>Neoptera</taxon>
        <taxon>Endopterygota</taxon>
        <taxon>Hymenoptera</taxon>
        <taxon>Apocrita</taxon>
        <taxon>Aculeata</taxon>
        <taxon>Formicoidea</taxon>
        <taxon>Formicidae</taxon>
        <taxon>Myrmicinae</taxon>
        <taxon>Trachymyrmex</taxon>
    </lineage>
</organism>
<dbReference type="EMBL" id="KQ981010">
    <property type="protein sequence ID" value="KYN10316.1"/>
    <property type="molecule type" value="Genomic_DNA"/>
</dbReference>
<sequence length="207" mass="23485">MLLSPIIDPLFVVTFLLSLMVEPSSRYVGALLIVSGSEEIDNVVAGLTDRRLAVGLGVCQPSLQLLLSLELSKGPLFCHNDLALYKSLACHATFALSRARAVVARREDEGKDQYIPRYIRFSMCESTNRLEGRRRRHTYASRRKTKKKIRRSGNFLFYRSCRRESKLFNRRLISFIASLLHGKNDFAKVSKNLGTYGGENNFVEPPK</sequence>
<feature type="signal peptide" evidence="1">
    <location>
        <begin position="1"/>
        <end position="26"/>
    </location>
</feature>
<name>A0A195DBR6_9HYME</name>
<reference evidence="2 3" key="1">
    <citation type="submission" date="2015-09" db="EMBL/GenBank/DDBJ databases">
        <title>Trachymyrmex cornetzi WGS genome.</title>
        <authorList>
            <person name="Nygaard S."/>
            <person name="Hu H."/>
            <person name="Boomsma J."/>
            <person name="Zhang G."/>
        </authorList>
    </citation>
    <scope>NUCLEOTIDE SEQUENCE [LARGE SCALE GENOMIC DNA]</scope>
    <source>
        <strain evidence="2">Tcor2-1</strain>
        <tissue evidence="2">Whole body</tissue>
    </source>
</reference>
<gene>
    <name evidence="2" type="ORF">ALC57_17503</name>
</gene>
<protein>
    <submittedName>
        <fullName evidence="2">Uncharacterized protein</fullName>
    </submittedName>
</protein>
<evidence type="ECO:0000256" key="1">
    <source>
        <dbReference type="SAM" id="SignalP"/>
    </source>
</evidence>
<dbReference type="Proteomes" id="UP000078492">
    <property type="component" value="Unassembled WGS sequence"/>
</dbReference>
<keyword evidence="3" id="KW-1185">Reference proteome</keyword>
<dbReference type="AlphaFoldDB" id="A0A195DBR6"/>